<gene>
    <name evidence="1" type="ORF">PISMIDRAFT_297515</name>
</gene>
<evidence type="ECO:0000313" key="1">
    <source>
        <dbReference type="EMBL" id="KIK30524.1"/>
    </source>
</evidence>
<keyword evidence="2" id="KW-1185">Reference proteome</keyword>
<dbReference type="EMBL" id="KN833686">
    <property type="protein sequence ID" value="KIK30524.1"/>
    <property type="molecule type" value="Genomic_DNA"/>
</dbReference>
<reference evidence="2" key="2">
    <citation type="submission" date="2015-01" db="EMBL/GenBank/DDBJ databases">
        <title>Evolutionary Origins and Diversification of the Mycorrhizal Mutualists.</title>
        <authorList>
            <consortium name="DOE Joint Genome Institute"/>
            <consortium name="Mycorrhizal Genomics Consortium"/>
            <person name="Kohler A."/>
            <person name="Kuo A."/>
            <person name="Nagy L.G."/>
            <person name="Floudas D."/>
            <person name="Copeland A."/>
            <person name="Barry K.W."/>
            <person name="Cichocki N."/>
            <person name="Veneault-Fourrey C."/>
            <person name="LaButti K."/>
            <person name="Lindquist E.A."/>
            <person name="Lipzen A."/>
            <person name="Lundell T."/>
            <person name="Morin E."/>
            <person name="Murat C."/>
            <person name="Riley R."/>
            <person name="Ohm R."/>
            <person name="Sun H."/>
            <person name="Tunlid A."/>
            <person name="Henrissat B."/>
            <person name="Grigoriev I.V."/>
            <person name="Hibbett D.S."/>
            <person name="Martin F."/>
        </authorList>
    </citation>
    <scope>NUCLEOTIDE SEQUENCE [LARGE SCALE GENOMIC DNA]</scope>
    <source>
        <strain evidence="2">441</strain>
    </source>
</reference>
<proteinExistence type="predicted"/>
<dbReference type="AlphaFoldDB" id="A0A0C9ZWY2"/>
<organism evidence="1 2">
    <name type="scientific">Pisolithus microcarpus 441</name>
    <dbReference type="NCBI Taxonomy" id="765257"/>
    <lineage>
        <taxon>Eukaryota</taxon>
        <taxon>Fungi</taxon>
        <taxon>Dikarya</taxon>
        <taxon>Basidiomycota</taxon>
        <taxon>Agaricomycotina</taxon>
        <taxon>Agaricomycetes</taxon>
        <taxon>Agaricomycetidae</taxon>
        <taxon>Boletales</taxon>
        <taxon>Sclerodermatineae</taxon>
        <taxon>Pisolithaceae</taxon>
        <taxon>Pisolithus</taxon>
    </lineage>
</organism>
<dbReference type="HOGENOM" id="CLU_2197991_0_0_1"/>
<name>A0A0C9ZWY2_9AGAM</name>
<dbReference type="Proteomes" id="UP000054018">
    <property type="component" value="Unassembled WGS sequence"/>
</dbReference>
<reference evidence="1 2" key="1">
    <citation type="submission" date="2014-04" db="EMBL/GenBank/DDBJ databases">
        <authorList>
            <consortium name="DOE Joint Genome Institute"/>
            <person name="Kuo A."/>
            <person name="Kohler A."/>
            <person name="Costa M.D."/>
            <person name="Nagy L.G."/>
            <person name="Floudas D."/>
            <person name="Copeland A."/>
            <person name="Barry K.W."/>
            <person name="Cichocki N."/>
            <person name="Veneault-Fourrey C."/>
            <person name="LaButti K."/>
            <person name="Lindquist E.A."/>
            <person name="Lipzen A."/>
            <person name="Lundell T."/>
            <person name="Morin E."/>
            <person name="Murat C."/>
            <person name="Sun H."/>
            <person name="Tunlid A."/>
            <person name="Henrissat B."/>
            <person name="Grigoriev I.V."/>
            <person name="Hibbett D.S."/>
            <person name="Martin F."/>
            <person name="Nordberg H.P."/>
            <person name="Cantor M.N."/>
            <person name="Hua S.X."/>
        </authorList>
    </citation>
    <scope>NUCLEOTIDE SEQUENCE [LARGE SCALE GENOMIC DNA]</scope>
    <source>
        <strain evidence="1 2">441</strain>
    </source>
</reference>
<sequence length="108" mass="12495">MGSVLSEVDDVAHTTVALTREGIYYGEKKARKTIFYVFLFYFEEERLQIDVKVAKRKRGGRDWRKEKKQGPSANVLKRSRPVAVRSRANLIKQASTLLRNQPTVYVHV</sequence>
<evidence type="ECO:0000313" key="2">
    <source>
        <dbReference type="Proteomes" id="UP000054018"/>
    </source>
</evidence>
<protein>
    <submittedName>
        <fullName evidence="1">Uncharacterized protein</fullName>
    </submittedName>
</protein>
<accession>A0A0C9ZWY2</accession>